<name>B4D9J7_9BACT</name>
<dbReference type="AlphaFoldDB" id="B4D9J7"/>
<dbReference type="EMBL" id="ABVL01000026">
    <property type="protein sequence ID" value="EDY16958.1"/>
    <property type="molecule type" value="Genomic_DNA"/>
</dbReference>
<feature type="transmembrane region" description="Helical" evidence="1">
    <location>
        <begin position="66"/>
        <end position="86"/>
    </location>
</feature>
<dbReference type="Proteomes" id="UP000005824">
    <property type="component" value="Unassembled WGS sequence"/>
</dbReference>
<reference evidence="2 3" key="1">
    <citation type="journal article" date="2011" name="J. Bacteriol.">
        <title>Genome sequence of Chthoniobacter flavus Ellin428, an aerobic heterotrophic soil bacterium.</title>
        <authorList>
            <person name="Kant R."/>
            <person name="van Passel M.W."/>
            <person name="Palva A."/>
            <person name="Lucas S."/>
            <person name="Lapidus A."/>
            <person name="Glavina Del Rio T."/>
            <person name="Dalin E."/>
            <person name="Tice H."/>
            <person name="Bruce D."/>
            <person name="Goodwin L."/>
            <person name="Pitluck S."/>
            <person name="Larimer F.W."/>
            <person name="Land M.L."/>
            <person name="Hauser L."/>
            <person name="Sangwan P."/>
            <person name="de Vos W.M."/>
            <person name="Janssen P.H."/>
            <person name="Smidt H."/>
        </authorList>
    </citation>
    <scope>NUCLEOTIDE SEQUENCE [LARGE SCALE GENOMIC DNA]</scope>
    <source>
        <strain evidence="2 3">Ellin428</strain>
    </source>
</reference>
<feature type="transmembrane region" description="Helical" evidence="1">
    <location>
        <begin position="40"/>
        <end position="59"/>
    </location>
</feature>
<feature type="transmembrane region" description="Helical" evidence="1">
    <location>
        <begin position="101"/>
        <end position="120"/>
    </location>
</feature>
<keyword evidence="1" id="KW-0472">Membrane</keyword>
<accession>B4D9J7</accession>
<organism evidence="2 3">
    <name type="scientific">Chthoniobacter flavus Ellin428</name>
    <dbReference type="NCBI Taxonomy" id="497964"/>
    <lineage>
        <taxon>Bacteria</taxon>
        <taxon>Pseudomonadati</taxon>
        <taxon>Verrucomicrobiota</taxon>
        <taxon>Spartobacteria</taxon>
        <taxon>Chthoniobacterales</taxon>
        <taxon>Chthoniobacteraceae</taxon>
        <taxon>Chthoniobacter</taxon>
    </lineage>
</organism>
<feature type="transmembrane region" description="Helical" evidence="1">
    <location>
        <begin position="17"/>
        <end position="34"/>
    </location>
</feature>
<protein>
    <submittedName>
        <fullName evidence="2">Uncharacterized protein</fullName>
    </submittedName>
</protein>
<dbReference type="InParanoid" id="B4D9J7"/>
<keyword evidence="3" id="KW-1185">Reference proteome</keyword>
<keyword evidence="1" id="KW-0812">Transmembrane</keyword>
<proteinExistence type="predicted"/>
<comment type="caution">
    <text evidence="2">The sequence shown here is derived from an EMBL/GenBank/DDBJ whole genome shotgun (WGS) entry which is preliminary data.</text>
</comment>
<dbReference type="RefSeq" id="WP_006982908.1">
    <property type="nucleotide sequence ID" value="NZ_ABVL01000026.1"/>
</dbReference>
<evidence type="ECO:0000313" key="2">
    <source>
        <dbReference type="EMBL" id="EDY16958.1"/>
    </source>
</evidence>
<evidence type="ECO:0000256" key="1">
    <source>
        <dbReference type="SAM" id="Phobius"/>
    </source>
</evidence>
<evidence type="ECO:0000313" key="3">
    <source>
        <dbReference type="Proteomes" id="UP000005824"/>
    </source>
</evidence>
<sequence length="144" mass="15573">MNTSDNVVTKRPASHKWALFVFVAVAAVNIMLNVSGHFDVLGVIVTFAGTAAFFASLLYARSSRTYTLGIITLGLVLIRSLQSLWFDIAAYRSGLFHAPRAALPAIIFAACGVALLLLLFRAYTFGASSRQYYGLPAIPNTRNA</sequence>
<keyword evidence="1" id="KW-1133">Transmembrane helix</keyword>
<gene>
    <name evidence="2" type="ORF">CfE428DRAFT_5587</name>
</gene>